<reference evidence="3" key="1">
    <citation type="submission" date="2021-05" db="EMBL/GenBank/DDBJ databases">
        <title>Complete genome sequence of the cellulolytic planctomycete Telmatocola sphagniphila SP2T and characterization of the first cellulase from planctomycetes.</title>
        <authorList>
            <person name="Rakitin A.L."/>
            <person name="Beletsky A.V."/>
            <person name="Naumoff D.G."/>
            <person name="Kulichevskaya I.S."/>
            <person name="Mardanov A.V."/>
            <person name="Ravin N.V."/>
            <person name="Dedysh S.N."/>
        </authorList>
    </citation>
    <scope>NUCLEOTIDE SEQUENCE</scope>
    <source>
        <strain evidence="3">SP2T</strain>
    </source>
</reference>
<accession>A0A8E6B8J5</accession>
<dbReference type="InterPro" id="IPR011006">
    <property type="entry name" value="CheY-like_superfamily"/>
</dbReference>
<dbReference type="Gene3D" id="3.40.50.2300">
    <property type="match status" value="1"/>
</dbReference>
<dbReference type="SUPFAM" id="SSF52172">
    <property type="entry name" value="CheY-like"/>
    <property type="match status" value="1"/>
</dbReference>
<evidence type="ECO:0000259" key="2">
    <source>
        <dbReference type="PROSITE" id="PS50110"/>
    </source>
</evidence>
<dbReference type="InterPro" id="IPR052893">
    <property type="entry name" value="TCS_response_regulator"/>
</dbReference>
<dbReference type="GO" id="GO:0000160">
    <property type="term" value="P:phosphorelay signal transduction system"/>
    <property type="evidence" value="ECO:0007669"/>
    <property type="project" value="InterPro"/>
</dbReference>
<evidence type="ECO:0000256" key="1">
    <source>
        <dbReference type="PROSITE-ProRule" id="PRU00169"/>
    </source>
</evidence>
<keyword evidence="1" id="KW-0597">Phosphoprotein</keyword>
<dbReference type="PROSITE" id="PS50110">
    <property type="entry name" value="RESPONSE_REGULATORY"/>
    <property type="match status" value="1"/>
</dbReference>
<dbReference type="CDD" id="cd17557">
    <property type="entry name" value="REC_Rcp-like"/>
    <property type="match status" value="1"/>
</dbReference>
<dbReference type="PANTHER" id="PTHR44520">
    <property type="entry name" value="RESPONSE REGULATOR RCP1-RELATED"/>
    <property type="match status" value="1"/>
</dbReference>
<gene>
    <name evidence="3" type="ORF">KIH39_08080</name>
</gene>
<evidence type="ECO:0000313" key="4">
    <source>
        <dbReference type="Proteomes" id="UP000676194"/>
    </source>
</evidence>
<sequence length="152" mass="17362">MSEKVVLLVEDNQDDEELALMALKKGKLLNKVIVARDGVESLDYLNSTGSYTGKENPLPVLILLDLKLRKLDGLEVLKRIRANPRTRRLPVVILTSSKEDEDMIRSYDLGANSYVRKPVDFNQFVEAVKQLQMYWLVLNEPPPDSYREDGKT</sequence>
<dbReference type="KEGG" id="tsph:KIH39_08080"/>
<organism evidence="3 4">
    <name type="scientific">Telmatocola sphagniphila</name>
    <dbReference type="NCBI Taxonomy" id="1123043"/>
    <lineage>
        <taxon>Bacteria</taxon>
        <taxon>Pseudomonadati</taxon>
        <taxon>Planctomycetota</taxon>
        <taxon>Planctomycetia</taxon>
        <taxon>Gemmatales</taxon>
        <taxon>Gemmataceae</taxon>
    </lineage>
</organism>
<dbReference type="EMBL" id="CP074694">
    <property type="protein sequence ID" value="QVL33852.1"/>
    <property type="molecule type" value="Genomic_DNA"/>
</dbReference>
<protein>
    <submittedName>
        <fullName evidence="3">Response regulator</fullName>
    </submittedName>
</protein>
<dbReference type="RefSeq" id="WP_213498833.1">
    <property type="nucleotide sequence ID" value="NZ_CP074694.1"/>
</dbReference>
<dbReference type="Pfam" id="PF00072">
    <property type="entry name" value="Response_reg"/>
    <property type="match status" value="1"/>
</dbReference>
<name>A0A8E6B8J5_9BACT</name>
<proteinExistence type="predicted"/>
<dbReference type="Proteomes" id="UP000676194">
    <property type="component" value="Chromosome"/>
</dbReference>
<dbReference type="PANTHER" id="PTHR44520:SF1">
    <property type="entry name" value="TWO-COMPONENT SYSTEM REGULATORY PROTEIN"/>
    <property type="match status" value="1"/>
</dbReference>
<dbReference type="SMART" id="SM00448">
    <property type="entry name" value="REC"/>
    <property type="match status" value="1"/>
</dbReference>
<evidence type="ECO:0000313" key="3">
    <source>
        <dbReference type="EMBL" id="QVL33852.1"/>
    </source>
</evidence>
<feature type="domain" description="Response regulatory" evidence="2">
    <location>
        <begin position="5"/>
        <end position="132"/>
    </location>
</feature>
<keyword evidence="4" id="KW-1185">Reference proteome</keyword>
<feature type="modified residue" description="4-aspartylphosphate" evidence="1">
    <location>
        <position position="65"/>
    </location>
</feature>
<dbReference type="AlphaFoldDB" id="A0A8E6B8J5"/>
<dbReference type="InterPro" id="IPR001789">
    <property type="entry name" value="Sig_transdc_resp-reg_receiver"/>
</dbReference>